<feature type="transmembrane region" description="Helical" evidence="10">
    <location>
        <begin position="31"/>
        <end position="52"/>
    </location>
</feature>
<dbReference type="PANTHER" id="PTHR11157">
    <property type="entry name" value="FATTY ACID ACYL TRANSFERASE-RELATED"/>
    <property type="match status" value="1"/>
</dbReference>
<dbReference type="GO" id="GO:0034626">
    <property type="term" value="P:fatty acid elongation, polyunsaturated fatty acid"/>
    <property type="evidence" value="ECO:0007669"/>
    <property type="project" value="TreeGrafter"/>
</dbReference>
<evidence type="ECO:0000256" key="3">
    <source>
        <dbReference type="ARBA" id="ARBA00022679"/>
    </source>
</evidence>
<dbReference type="Proteomes" id="UP000322000">
    <property type="component" value="Chromosome 6"/>
</dbReference>
<evidence type="ECO:0000313" key="11">
    <source>
        <dbReference type="Proteomes" id="UP000322000"/>
    </source>
</evidence>
<keyword evidence="7 10" id="KW-0443">Lipid metabolism</keyword>
<sequence>MNCDINGTCDSSMESVSFWDFKGHLDFVDNWFMMSTPYPMLAITAMYLLFVLKIGPEYMKKRPPFVLKNILVAYNAFQVLASAYLVYLCTKIMIPNGFVSRTCLLEKEDTRYAIPTAMYYYHLAKVSELLDTIFFVLRKKDKQVTFLHVYHHALMIITSWAFLKYEPTYTTIFIRNINSFVHIVMYTYYGLAAFPSLAKYLWWKKYITSMQLVQFSLILIQFVMTCIQSECKPSYGVCLVVIMNTTLFLHLFRQFYVKTYKQKKNLKDNKNRVMNDKMNNDDNVTLNGNHLKNRKTIMNGN</sequence>
<dbReference type="OrthoDB" id="434092at2759"/>
<keyword evidence="2 10" id="KW-0444">Lipid biosynthesis</keyword>
<keyword evidence="8 10" id="KW-0472">Membrane</keyword>
<keyword evidence="11" id="KW-1185">Reference proteome</keyword>
<evidence type="ECO:0000256" key="6">
    <source>
        <dbReference type="ARBA" id="ARBA00022989"/>
    </source>
</evidence>
<dbReference type="AlphaFoldDB" id="A0A7E5VM44"/>
<feature type="transmembrane region" description="Helical" evidence="10">
    <location>
        <begin position="183"/>
        <end position="202"/>
    </location>
</feature>
<dbReference type="EC" id="2.3.1.199" evidence="10"/>
<dbReference type="PROSITE" id="PS01188">
    <property type="entry name" value="ELO"/>
    <property type="match status" value="1"/>
</dbReference>
<keyword evidence="6 10" id="KW-1133">Transmembrane helix</keyword>
<keyword evidence="3 10" id="KW-0808">Transferase</keyword>
<gene>
    <name evidence="12" type="primary">LOC113495018</name>
</gene>
<dbReference type="InterPro" id="IPR030457">
    <property type="entry name" value="ELO_CS"/>
</dbReference>
<dbReference type="GO" id="GO:0042761">
    <property type="term" value="P:very long-chain fatty acid biosynthetic process"/>
    <property type="evidence" value="ECO:0007669"/>
    <property type="project" value="TreeGrafter"/>
</dbReference>
<proteinExistence type="inferred from homology"/>
<keyword evidence="5 10" id="KW-0276">Fatty acid metabolism</keyword>
<evidence type="ECO:0000256" key="8">
    <source>
        <dbReference type="ARBA" id="ARBA00023136"/>
    </source>
</evidence>
<dbReference type="GO" id="GO:0019367">
    <property type="term" value="P:fatty acid elongation, saturated fatty acid"/>
    <property type="evidence" value="ECO:0007669"/>
    <property type="project" value="TreeGrafter"/>
</dbReference>
<accession>A0A7E5VM44</accession>
<organism evidence="11 12">
    <name type="scientific">Trichoplusia ni</name>
    <name type="common">Cabbage looper</name>
    <dbReference type="NCBI Taxonomy" id="7111"/>
    <lineage>
        <taxon>Eukaryota</taxon>
        <taxon>Metazoa</taxon>
        <taxon>Ecdysozoa</taxon>
        <taxon>Arthropoda</taxon>
        <taxon>Hexapoda</taxon>
        <taxon>Insecta</taxon>
        <taxon>Pterygota</taxon>
        <taxon>Neoptera</taxon>
        <taxon>Endopterygota</taxon>
        <taxon>Lepidoptera</taxon>
        <taxon>Glossata</taxon>
        <taxon>Ditrysia</taxon>
        <taxon>Noctuoidea</taxon>
        <taxon>Noctuidae</taxon>
        <taxon>Plusiinae</taxon>
        <taxon>Trichoplusia</taxon>
    </lineage>
</organism>
<dbReference type="GO" id="GO:0009922">
    <property type="term" value="F:fatty acid elongase activity"/>
    <property type="evidence" value="ECO:0007669"/>
    <property type="project" value="UniProtKB-EC"/>
</dbReference>
<comment type="similarity">
    <text evidence="10">Belongs to the ELO family.</text>
</comment>
<evidence type="ECO:0000256" key="4">
    <source>
        <dbReference type="ARBA" id="ARBA00022692"/>
    </source>
</evidence>
<feature type="transmembrane region" description="Helical" evidence="10">
    <location>
        <begin position="144"/>
        <end position="163"/>
    </location>
</feature>
<feature type="transmembrane region" description="Helical" evidence="10">
    <location>
        <begin position="233"/>
        <end position="252"/>
    </location>
</feature>
<reference evidence="12" key="1">
    <citation type="submission" date="2025-08" db="UniProtKB">
        <authorList>
            <consortium name="RefSeq"/>
        </authorList>
    </citation>
    <scope>IDENTIFICATION</scope>
</reference>
<feature type="transmembrane region" description="Helical" evidence="10">
    <location>
        <begin position="72"/>
        <end position="94"/>
    </location>
</feature>
<dbReference type="InParanoid" id="A0A7E5VM44"/>
<dbReference type="InterPro" id="IPR002076">
    <property type="entry name" value="ELO_fam"/>
</dbReference>
<dbReference type="KEGG" id="tnl:113495018"/>
<comment type="catalytic activity">
    <reaction evidence="10">
        <text>a very-long-chain acyl-CoA + malonyl-CoA + H(+) = a very-long-chain 3-oxoacyl-CoA + CO2 + CoA</text>
        <dbReference type="Rhea" id="RHEA:32727"/>
        <dbReference type="ChEBI" id="CHEBI:15378"/>
        <dbReference type="ChEBI" id="CHEBI:16526"/>
        <dbReference type="ChEBI" id="CHEBI:57287"/>
        <dbReference type="ChEBI" id="CHEBI:57384"/>
        <dbReference type="ChEBI" id="CHEBI:90725"/>
        <dbReference type="ChEBI" id="CHEBI:90736"/>
        <dbReference type="EC" id="2.3.1.199"/>
    </reaction>
</comment>
<keyword evidence="4 10" id="KW-0812">Transmembrane</keyword>
<evidence type="ECO:0000313" key="12">
    <source>
        <dbReference type="RefSeq" id="XP_026729379.1"/>
    </source>
</evidence>
<dbReference type="GeneID" id="113495018"/>
<evidence type="ECO:0000256" key="1">
    <source>
        <dbReference type="ARBA" id="ARBA00004141"/>
    </source>
</evidence>
<protein>
    <recommendedName>
        <fullName evidence="10">Elongation of very long chain fatty acids protein</fullName>
        <ecNumber evidence="10">2.3.1.199</ecNumber>
    </recommendedName>
    <alternativeName>
        <fullName evidence="10">Very-long-chain 3-oxoacyl-CoA synthase</fullName>
    </alternativeName>
</protein>
<evidence type="ECO:0000256" key="5">
    <source>
        <dbReference type="ARBA" id="ARBA00022832"/>
    </source>
</evidence>
<evidence type="ECO:0000256" key="10">
    <source>
        <dbReference type="RuleBase" id="RU361115"/>
    </source>
</evidence>
<comment type="subcellular location">
    <subcellularLocation>
        <location evidence="1">Membrane</location>
        <topology evidence="1">Multi-pass membrane protein</topology>
    </subcellularLocation>
</comment>
<dbReference type="GO" id="GO:0034625">
    <property type="term" value="P:fatty acid elongation, monounsaturated fatty acid"/>
    <property type="evidence" value="ECO:0007669"/>
    <property type="project" value="TreeGrafter"/>
</dbReference>
<dbReference type="RefSeq" id="XP_026729379.1">
    <property type="nucleotide sequence ID" value="XM_026873578.1"/>
</dbReference>
<evidence type="ECO:0000256" key="9">
    <source>
        <dbReference type="ARBA" id="ARBA00023160"/>
    </source>
</evidence>
<evidence type="ECO:0000256" key="7">
    <source>
        <dbReference type="ARBA" id="ARBA00023098"/>
    </source>
</evidence>
<keyword evidence="9 10" id="KW-0275">Fatty acid biosynthesis</keyword>
<dbReference type="GO" id="GO:0030148">
    <property type="term" value="P:sphingolipid biosynthetic process"/>
    <property type="evidence" value="ECO:0007669"/>
    <property type="project" value="TreeGrafter"/>
</dbReference>
<name>A0A7E5VM44_TRINI</name>
<dbReference type="Pfam" id="PF01151">
    <property type="entry name" value="ELO"/>
    <property type="match status" value="1"/>
</dbReference>
<dbReference type="PANTHER" id="PTHR11157:SF103">
    <property type="entry name" value="ELONGATION OF VERY LONG CHAIN FATTY ACIDS PROTEIN"/>
    <property type="match status" value="1"/>
</dbReference>
<dbReference type="GO" id="GO:0005789">
    <property type="term" value="C:endoplasmic reticulum membrane"/>
    <property type="evidence" value="ECO:0007669"/>
    <property type="project" value="TreeGrafter"/>
</dbReference>
<evidence type="ECO:0000256" key="2">
    <source>
        <dbReference type="ARBA" id="ARBA00022516"/>
    </source>
</evidence>